<proteinExistence type="inferred from homology"/>
<feature type="compositionally biased region" description="Polar residues" evidence="9">
    <location>
        <begin position="439"/>
        <end position="452"/>
    </location>
</feature>
<dbReference type="OrthoDB" id="223957at2"/>
<dbReference type="RefSeq" id="WP_109888771.1">
    <property type="nucleotide sequence ID" value="NZ_CP029550.1"/>
</dbReference>
<feature type="domain" description="Pel9A-like right handed beta-helix region" evidence="10">
    <location>
        <begin position="113"/>
        <end position="292"/>
    </location>
</feature>
<dbReference type="GO" id="GO:0005576">
    <property type="term" value="C:extracellular region"/>
    <property type="evidence" value="ECO:0007669"/>
    <property type="project" value="UniProtKB-SubCell"/>
</dbReference>
<feature type="compositionally biased region" description="Low complexity" evidence="9">
    <location>
        <begin position="467"/>
        <end position="489"/>
    </location>
</feature>
<organism evidence="11 12">
    <name type="scientific">Methylobacterium durans</name>
    <dbReference type="NCBI Taxonomy" id="2202825"/>
    <lineage>
        <taxon>Bacteria</taxon>
        <taxon>Pseudomonadati</taxon>
        <taxon>Pseudomonadota</taxon>
        <taxon>Alphaproteobacteria</taxon>
        <taxon>Hyphomicrobiales</taxon>
        <taxon>Methylobacteriaceae</taxon>
        <taxon>Methylobacterium</taxon>
    </lineage>
</organism>
<dbReference type="GO" id="GO:0046872">
    <property type="term" value="F:metal ion binding"/>
    <property type="evidence" value="ECO:0007669"/>
    <property type="project" value="UniProtKB-KW"/>
</dbReference>
<evidence type="ECO:0000256" key="8">
    <source>
        <dbReference type="ARBA" id="ARBA00038263"/>
    </source>
</evidence>
<evidence type="ECO:0000256" key="6">
    <source>
        <dbReference type="ARBA" id="ARBA00022837"/>
    </source>
</evidence>
<evidence type="ECO:0000259" key="10">
    <source>
        <dbReference type="Pfam" id="PF22842"/>
    </source>
</evidence>
<comment type="similarity">
    <text evidence="8">Belongs to the polysaccharide lyase 9 family.</text>
</comment>
<feature type="compositionally biased region" description="Pro residues" evidence="9">
    <location>
        <begin position="390"/>
        <end position="408"/>
    </location>
</feature>
<dbReference type="KEGG" id="mets:DK389_08365"/>
<evidence type="ECO:0000256" key="9">
    <source>
        <dbReference type="SAM" id="MobiDB-lite"/>
    </source>
</evidence>
<dbReference type="SMART" id="SM00710">
    <property type="entry name" value="PbH1"/>
    <property type="match status" value="7"/>
</dbReference>
<accession>A0A2U8W4V5</accession>
<dbReference type="GO" id="GO:0016837">
    <property type="term" value="F:carbon-oxygen lyase activity, acting on polysaccharides"/>
    <property type="evidence" value="ECO:0007669"/>
    <property type="project" value="TreeGrafter"/>
</dbReference>
<feature type="compositionally biased region" description="Low complexity" evidence="9">
    <location>
        <begin position="367"/>
        <end position="389"/>
    </location>
</feature>
<keyword evidence="7" id="KW-0456">Lyase</keyword>
<dbReference type="InterPro" id="IPR012334">
    <property type="entry name" value="Pectin_lyas_fold"/>
</dbReference>
<keyword evidence="6" id="KW-0106">Calcium</keyword>
<dbReference type="Proteomes" id="UP000245926">
    <property type="component" value="Chromosome"/>
</dbReference>
<dbReference type="AlphaFoldDB" id="A0A2U8W4V5"/>
<evidence type="ECO:0000256" key="5">
    <source>
        <dbReference type="ARBA" id="ARBA00022729"/>
    </source>
</evidence>
<dbReference type="InterPro" id="IPR006626">
    <property type="entry name" value="PbH1"/>
</dbReference>
<evidence type="ECO:0000256" key="1">
    <source>
        <dbReference type="ARBA" id="ARBA00001913"/>
    </source>
</evidence>
<feature type="region of interest" description="Disordered" evidence="9">
    <location>
        <begin position="361"/>
        <end position="505"/>
    </location>
</feature>
<protein>
    <recommendedName>
        <fullName evidence="10">Pel9A-like right handed beta-helix region domain-containing protein</fullName>
    </recommendedName>
</protein>
<dbReference type="InterPro" id="IPR052052">
    <property type="entry name" value="Polysaccharide_Lyase_9"/>
</dbReference>
<comment type="cofactor">
    <cofactor evidence="1">
        <name>Ca(2+)</name>
        <dbReference type="ChEBI" id="CHEBI:29108"/>
    </cofactor>
</comment>
<dbReference type="PANTHER" id="PTHR40088:SF1">
    <property type="entry name" value="PECTATE LYASE PEL9"/>
    <property type="match status" value="1"/>
</dbReference>
<dbReference type="PANTHER" id="PTHR40088">
    <property type="entry name" value="PECTATE LYASE (EUROFUNG)"/>
    <property type="match status" value="1"/>
</dbReference>
<gene>
    <name evidence="11" type="ORF">DK389_08365</name>
</gene>
<dbReference type="InterPro" id="IPR053868">
    <property type="entry name" value="Pel9A-like_beta_helix"/>
</dbReference>
<keyword evidence="12" id="KW-1185">Reference proteome</keyword>
<sequence length="589" mass="59152">MTIYYVSPTGANGASGTINDPLATLQAAHDQAKPGDTIYLRGGTYQLKSGIHLTNDGTADKPITIENYQQEDVIINAGSASGYAFTLDGASYNHIKGLEIANGGEGGVLLTGASNNNVLEQLDVHGSGWSSEWDGKGFNVFGSSANNLLLNNDSHDNHDLRGDNADGFQIATTGTGNVLQGNRAWNNSDDGFDLFNVQDGTKVGAVTLDDNLAWHNGYSASGAHTGNGSGFKLGGTRPGAGGDSGGHTVTNNVAWDNAGTGFDENSASKPLKLSNNTAYDNGTNYYFENSGNVLSDNLSAGTGNVSVAGTENHNSWNMTQSVGASAFVSVDASAMTGERGSDGALPASDFLKLSSGSQLAGTGADMGAHTGGAASSGGAPAPSEDSASPLPTPTPVPNPAPTPVPATPGTPIVETGAASGSGTHSDGADAGSGDPATSAPVTTPSNETSNSGADGETGTGTPVPQATTPTSPESTTPTSPGGTSTGSTENDGTVTAPAGGHHGNGHYWGSHGFEFDPATLAQVGNTARAVLDHWMDQWGRDRGGSDSDGGHGHCGGANAAAGTDVAAIQTDAASHTNSLWHHESGWHFA</sequence>
<dbReference type="Pfam" id="PF22842">
    <property type="entry name" value="Pel9A-like_beta_helix"/>
    <property type="match status" value="1"/>
</dbReference>
<evidence type="ECO:0000313" key="11">
    <source>
        <dbReference type="EMBL" id="AWN40540.1"/>
    </source>
</evidence>
<evidence type="ECO:0000256" key="2">
    <source>
        <dbReference type="ARBA" id="ARBA00004613"/>
    </source>
</evidence>
<dbReference type="Gene3D" id="2.160.20.10">
    <property type="entry name" value="Single-stranded right-handed beta-helix, Pectin lyase-like"/>
    <property type="match status" value="1"/>
</dbReference>
<reference evidence="12" key="1">
    <citation type="submission" date="2018-05" db="EMBL/GenBank/DDBJ databases">
        <title>Complete Genome Sequence of Methylobacterium sp. 17SD2-17.</title>
        <authorList>
            <person name="Srinivasan S."/>
        </authorList>
    </citation>
    <scope>NUCLEOTIDE SEQUENCE [LARGE SCALE GENOMIC DNA]</scope>
    <source>
        <strain evidence="12">17SD2-17</strain>
    </source>
</reference>
<dbReference type="InterPro" id="IPR011050">
    <property type="entry name" value="Pectin_lyase_fold/virulence"/>
</dbReference>
<keyword evidence="5" id="KW-0732">Signal</keyword>
<evidence type="ECO:0000256" key="7">
    <source>
        <dbReference type="ARBA" id="ARBA00023239"/>
    </source>
</evidence>
<dbReference type="SUPFAM" id="SSF51126">
    <property type="entry name" value="Pectin lyase-like"/>
    <property type="match status" value="1"/>
</dbReference>
<keyword evidence="4" id="KW-0479">Metal-binding</keyword>
<evidence type="ECO:0000256" key="4">
    <source>
        <dbReference type="ARBA" id="ARBA00022723"/>
    </source>
</evidence>
<dbReference type="EMBL" id="CP029550">
    <property type="protein sequence ID" value="AWN40540.1"/>
    <property type="molecule type" value="Genomic_DNA"/>
</dbReference>
<evidence type="ECO:0000256" key="3">
    <source>
        <dbReference type="ARBA" id="ARBA00022525"/>
    </source>
</evidence>
<evidence type="ECO:0000313" key="12">
    <source>
        <dbReference type="Proteomes" id="UP000245926"/>
    </source>
</evidence>
<comment type="subcellular location">
    <subcellularLocation>
        <location evidence="2">Secreted</location>
    </subcellularLocation>
</comment>
<name>A0A2U8W4V5_9HYPH</name>
<keyword evidence="3" id="KW-0964">Secreted</keyword>